<organism evidence="1 2">
    <name type="scientific">Allacma fusca</name>
    <dbReference type="NCBI Taxonomy" id="39272"/>
    <lineage>
        <taxon>Eukaryota</taxon>
        <taxon>Metazoa</taxon>
        <taxon>Ecdysozoa</taxon>
        <taxon>Arthropoda</taxon>
        <taxon>Hexapoda</taxon>
        <taxon>Collembola</taxon>
        <taxon>Symphypleona</taxon>
        <taxon>Sminthuridae</taxon>
        <taxon>Allacma</taxon>
    </lineage>
</organism>
<protein>
    <submittedName>
        <fullName evidence="1">Uncharacterized protein</fullName>
    </submittedName>
</protein>
<comment type="caution">
    <text evidence="1">The sequence shown here is derived from an EMBL/GenBank/DDBJ whole genome shotgun (WGS) entry which is preliminary data.</text>
</comment>
<gene>
    <name evidence="1" type="ORF">AFUS01_LOCUS7086</name>
</gene>
<dbReference type="AlphaFoldDB" id="A0A8J2JDM3"/>
<evidence type="ECO:0000313" key="2">
    <source>
        <dbReference type="Proteomes" id="UP000708208"/>
    </source>
</evidence>
<dbReference type="Proteomes" id="UP000708208">
    <property type="component" value="Unassembled WGS sequence"/>
</dbReference>
<dbReference type="EMBL" id="CAJVCH010047418">
    <property type="protein sequence ID" value="CAG7717641.1"/>
    <property type="molecule type" value="Genomic_DNA"/>
</dbReference>
<evidence type="ECO:0000313" key="1">
    <source>
        <dbReference type="EMBL" id="CAG7717641.1"/>
    </source>
</evidence>
<reference evidence="1" key="1">
    <citation type="submission" date="2021-06" db="EMBL/GenBank/DDBJ databases">
        <authorList>
            <person name="Hodson N. C."/>
            <person name="Mongue J. A."/>
            <person name="Jaron S. K."/>
        </authorList>
    </citation>
    <scope>NUCLEOTIDE SEQUENCE</scope>
</reference>
<proteinExistence type="predicted"/>
<name>A0A8J2JDM3_9HEXA</name>
<accession>A0A8J2JDM3</accession>
<sequence length="46" mass="5424">TESYKIPTAHLAQSKLQQLQLHLSDVRDLWRILQCLQQQPMQADLH</sequence>
<feature type="non-terminal residue" evidence="1">
    <location>
        <position position="1"/>
    </location>
</feature>
<keyword evidence="2" id="KW-1185">Reference proteome</keyword>